<evidence type="ECO:0000256" key="1">
    <source>
        <dbReference type="ARBA" id="ARBA00004370"/>
    </source>
</evidence>
<evidence type="ECO:0000256" key="7">
    <source>
        <dbReference type="ARBA" id="ARBA00038168"/>
    </source>
</evidence>
<dbReference type="Gene3D" id="3.10.120.10">
    <property type="entry name" value="Cytochrome b5-like heme/steroid binding domain"/>
    <property type="match status" value="1"/>
</dbReference>
<evidence type="ECO:0000256" key="6">
    <source>
        <dbReference type="ARBA" id="ARBA00023136"/>
    </source>
</evidence>
<dbReference type="EMBL" id="JQDR03007095">
    <property type="protein sequence ID" value="KAA0199141.1"/>
    <property type="molecule type" value="Genomic_DNA"/>
</dbReference>
<dbReference type="PROSITE" id="PS50255">
    <property type="entry name" value="CYTOCHROME_B5_2"/>
    <property type="match status" value="1"/>
</dbReference>
<reference evidence="10" key="2">
    <citation type="journal article" date="2018" name="Environ. Sci. Technol.">
        <title>The Toxicogenome of Hyalella azteca: A Model for Sediment Ecotoxicology and Evolutionary Toxicology.</title>
        <authorList>
            <person name="Poynton H.C."/>
            <person name="Hasenbein S."/>
            <person name="Benoit J.B."/>
            <person name="Sepulveda M.S."/>
            <person name="Poelchau M.F."/>
            <person name="Hughes D.S.T."/>
            <person name="Murali S.C."/>
            <person name="Chen S."/>
            <person name="Glastad K.M."/>
            <person name="Goodisman M.A.D."/>
            <person name="Werren J.H."/>
            <person name="Vineis J.H."/>
            <person name="Bowen J.L."/>
            <person name="Friedrich M."/>
            <person name="Jones J."/>
            <person name="Robertson H.M."/>
            <person name="Feyereisen R."/>
            <person name="Mechler-Hickson A."/>
            <person name="Mathers N."/>
            <person name="Lee C.E."/>
            <person name="Colbourne J.K."/>
            <person name="Biales A."/>
            <person name="Johnston J.S."/>
            <person name="Wellborn G.A."/>
            <person name="Rosendale A.J."/>
            <person name="Cridge A.G."/>
            <person name="Munoz-Torres M.C."/>
            <person name="Bain P.A."/>
            <person name="Manny A.R."/>
            <person name="Major K.M."/>
            <person name="Lambert F.N."/>
            <person name="Vulpe C.D."/>
            <person name="Tuck P."/>
            <person name="Blalock B.J."/>
            <person name="Lin Y.Y."/>
            <person name="Smith M.E."/>
            <person name="Ochoa-Acuna H."/>
            <person name="Chen M.M."/>
            <person name="Childers C.P."/>
            <person name="Qu J."/>
            <person name="Dugan S."/>
            <person name="Lee S.L."/>
            <person name="Chao H."/>
            <person name="Dinh H."/>
            <person name="Han Y."/>
            <person name="Doddapaneni H."/>
            <person name="Worley K.C."/>
            <person name="Muzny D.M."/>
            <person name="Gibbs R.A."/>
            <person name="Richards S."/>
        </authorList>
    </citation>
    <scope>NUCLEOTIDE SEQUENCE</scope>
    <source>
        <strain evidence="10">HAZT.00-mixed</strain>
        <tissue evidence="10">Whole organism</tissue>
    </source>
</reference>
<dbReference type="GO" id="GO:0046872">
    <property type="term" value="F:metal ion binding"/>
    <property type="evidence" value="ECO:0007669"/>
    <property type="project" value="UniProtKB-UniRule"/>
</dbReference>
<dbReference type="PANTHER" id="PTHR19359">
    <property type="entry name" value="CYTOCHROME B5"/>
    <property type="match status" value="1"/>
</dbReference>
<dbReference type="GO" id="GO:0016020">
    <property type="term" value="C:membrane"/>
    <property type="evidence" value="ECO:0007669"/>
    <property type="project" value="UniProtKB-SubCell"/>
</dbReference>
<sequence>MPLNEVKVPMKEYSREEVKKHCNQQDCWIIIDRQVYDVTQYLAEHPGGVDVILEYGGRDATAAFLQKGHSADAEEILSSYLIGSLRT</sequence>
<dbReference type="Proteomes" id="UP000711488">
    <property type="component" value="Unassembled WGS sequence"/>
</dbReference>
<keyword evidence="2 8" id="KW-0349">Heme</keyword>
<dbReference type="GeneID" id="108667013"/>
<evidence type="ECO:0000256" key="5">
    <source>
        <dbReference type="ARBA" id="ARBA00023004"/>
    </source>
</evidence>
<dbReference type="SUPFAM" id="SSF55856">
    <property type="entry name" value="Cytochrome b5-like heme/steroid binding domain"/>
    <property type="match status" value="1"/>
</dbReference>
<keyword evidence="5 8" id="KW-0408">Iron</keyword>
<reference evidence="10" key="3">
    <citation type="submission" date="2019-06" db="EMBL/GenBank/DDBJ databases">
        <authorList>
            <person name="Poynton C."/>
            <person name="Hasenbein S."/>
            <person name="Benoit J.B."/>
            <person name="Sepulveda M.S."/>
            <person name="Poelchau M.F."/>
            <person name="Murali S.C."/>
            <person name="Chen S."/>
            <person name="Glastad K.M."/>
            <person name="Werren J.H."/>
            <person name="Vineis J.H."/>
            <person name="Bowen J.L."/>
            <person name="Friedrich M."/>
            <person name="Jones J."/>
            <person name="Robertson H.M."/>
            <person name="Feyereisen R."/>
            <person name="Mechler-Hickson A."/>
            <person name="Mathers N."/>
            <person name="Lee C.E."/>
            <person name="Colbourne J.K."/>
            <person name="Biales A."/>
            <person name="Johnston J.S."/>
            <person name="Wellborn G.A."/>
            <person name="Rosendale A.J."/>
            <person name="Cridge A.G."/>
            <person name="Munoz-Torres M.C."/>
            <person name="Bain P.A."/>
            <person name="Manny A.R."/>
            <person name="Major K.M."/>
            <person name="Lambert F.N."/>
            <person name="Vulpe C.D."/>
            <person name="Tuck P."/>
            <person name="Blalock B.J."/>
            <person name="Lin Y.-Y."/>
            <person name="Smith M.E."/>
            <person name="Ochoa-Acuna H."/>
            <person name="Chen M.-J.M."/>
            <person name="Childers C.P."/>
            <person name="Qu J."/>
            <person name="Dugan S."/>
            <person name="Lee S.L."/>
            <person name="Chao H."/>
            <person name="Dinh H."/>
            <person name="Han Y."/>
            <person name="Doddapaneni H."/>
            <person name="Worley K.C."/>
            <person name="Muzny D.M."/>
            <person name="Gibbs R.A."/>
            <person name="Richards S."/>
        </authorList>
    </citation>
    <scope>NUCLEOTIDE SEQUENCE</scope>
    <source>
        <strain evidence="10">HAZT.00-mixed</strain>
        <tissue evidence="10">Whole organism</tissue>
    </source>
</reference>
<dbReference type="InterPro" id="IPR050668">
    <property type="entry name" value="Cytochrome_b5"/>
</dbReference>
<dbReference type="Pfam" id="PF00173">
    <property type="entry name" value="Cyt-b5"/>
    <property type="match status" value="1"/>
</dbReference>
<dbReference type="KEGG" id="hazt:108667013"/>
<organism evidence="10">
    <name type="scientific">Hyalella azteca</name>
    <name type="common">Amphipod</name>
    <dbReference type="NCBI Taxonomy" id="294128"/>
    <lineage>
        <taxon>Eukaryota</taxon>
        <taxon>Metazoa</taxon>
        <taxon>Ecdysozoa</taxon>
        <taxon>Arthropoda</taxon>
        <taxon>Crustacea</taxon>
        <taxon>Multicrustacea</taxon>
        <taxon>Malacostraca</taxon>
        <taxon>Eumalacostraca</taxon>
        <taxon>Peracarida</taxon>
        <taxon>Amphipoda</taxon>
        <taxon>Senticaudata</taxon>
        <taxon>Talitrida</taxon>
        <taxon>Talitroidea</taxon>
        <taxon>Hyalellidae</taxon>
        <taxon>Hyalella</taxon>
    </lineage>
</organism>
<dbReference type="PROSITE" id="PS00191">
    <property type="entry name" value="CYTOCHROME_B5_1"/>
    <property type="match status" value="1"/>
</dbReference>
<dbReference type="InterPro" id="IPR036400">
    <property type="entry name" value="Cyt_B5-like_heme/steroid_sf"/>
</dbReference>
<gene>
    <name evidence="12" type="primary">LOC108667013</name>
    <name evidence="10" type="ORF">HAZT_HAZT000067</name>
</gene>
<reference evidence="10" key="1">
    <citation type="submission" date="2014-08" db="EMBL/GenBank/DDBJ databases">
        <authorList>
            <person name="Murali S."/>
            <person name="Richards S."/>
            <person name="Bandaranaike D."/>
            <person name="Bellair M."/>
            <person name="Blankenburg K."/>
            <person name="Chao H."/>
            <person name="Dinh H."/>
            <person name="Doddapaneni H."/>
            <person name="Dugan-Rocha S."/>
            <person name="Elkadiri S."/>
            <person name="Gnanaolivu R."/>
            <person name="Hughes D."/>
            <person name="Lee S."/>
            <person name="Li M."/>
            <person name="Ming W."/>
            <person name="Munidasa M."/>
            <person name="Muniz J."/>
            <person name="Nguyen L."/>
            <person name="Osuji N."/>
            <person name="Pu L.-L."/>
            <person name="Puazo M."/>
            <person name="Skinner E."/>
            <person name="Qu C."/>
            <person name="Quiroz J."/>
            <person name="Raj R."/>
            <person name="Weissenberger G."/>
            <person name="Xin Y."/>
            <person name="Zou X."/>
            <person name="Han Y."/>
            <person name="Worley K."/>
            <person name="Muzny D."/>
            <person name="Gibbs R."/>
        </authorList>
    </citation>
    <scope>NUCLEOTIDE SEQUENCE</scope>
    <source>
        <strain evidence="10">HAZT.00-mixed</strain>
        <tissue evidence="10">Whole organism</tissue>
    </source>
</reference>
<reference evidence="12" key="4">
    <citation type="submission" date="2023-09" db="UniProtKB">
        <authorList>
            <consortium name="RefSeq"/>
        </authorList>
    </citation>
    <scope>IDENTIFICATION</scope>
    <source>
        <tissue evidence="12">Whole organism</tissue>
    </source>
</reference>
<keyword evidence="3" id="KW-0812">Transmembrane</keyword>
<dbReference type="InterPro" id="IPR001199">
    <property type="entry name" value="Cyt_B5-like_heme/steroid-bd"/>
</dbReference>
<dbReference type="OrthoDB" id="260519at2759"/>
<dbReference type="PRINTS" id="PR00363">
    <property type="entry name" value="CYTOCHROMEB5"/>
</dbReference>
<comment type="subcellular location">
    <subcellularLocation>
        <location evidence="1">Membrane</location>
    </subcellularLocation>
</comment>
<evidence type="ECO:0000256" key="8">
    <source>
        <dbReference type="RuleBase" id="RU362121"/>
    </source>
</evidence>
<dbReference type="GO" id="GO:0020037">
    <property type="term" value="F:heme binding"/>
    <property type="evidence" value="ECO:0007669"/>
    <property type="project" value="UniProtKB-UniRule"/>
</dbReference>
<evidence type="ECO:0000313" key="10">
    <source>
        <dbReference type="EMBL" id="KAA0199141.1"/>
    </source>
</evidence>
<evidence type="ECO:0000259" key="9">
    <source>
        <dbReference type="PROSITE" id="PS50255"/>
    </source>
</evidence>
<keyword evidence="4 8" id="KW-0479">Metal-binding</keyword>
<dbReference type="RefSeq" id="XP_018009479.1">
    <property type="nucleotide sequence ID" value="XM_018153990.2"/>
</dbReference>
<keyword evidence="6" id="KW-0472">Membrane</keyword>
<evidence type="ECO:0000313" key="12">
    <source>
        <dbReference type="RefSeq" id="XP_018009479.1"/>
    </source>
</evidence>
<dbReference type="AlphaFoldDB" id="A0A6A0H461"/>
<name>A0A6A0H461_HYAAZ</name>
<dbReference type="FunFam" id="3.10.120.10:FF:000002">
    <property type="entry name" value="Cytochrome b5 type B"/>
    <property type="match status" value="1"/>
</dbReference>
<proteinExistence type="inferred from homology"/>
<comment type="similarity">
    <text evidence="7 8">Belongs to the cytochrome b5 family.</text>
</comment>
<dbReference type="InterPro" id="IPR018506">
    <property type="entry name" value="Cyt_B5_heme-BS"/>
</dbReference>
<dbReference type="OMA" id="FRTTHNN"/>
<keyword evidence="11" id="KW-1185">Reference proteome</keyword>
<evidence type="ECO:0000256" key="2">
    <source>
        <dbReference type="ARBA" id="ARBA00022617"/>
    </source>
</evidence>
<dbReference type="Proteomes" id="UP000694843">
    <property type="component" value="Unplaced"/>
</dbReference>
<protein>
    <submittedName>
        <fullName evidence="12">Cytochrome b5-like</fullName>
    </submittedName>
</protein>
<evidence type="ECO:0000256" key="3">
    <source>
        <dbReference type="ARBA" id="ARBA00022692"/>
    </source>
</evidence>
<feature type="domain" description="Cytochrome b5 heme-binding" evidence="9">
    <location>
        <begin position="10"/>
        <end position="86"/>
    </location>
</feature>
<evidence type="ECO:0000313" key="11">
    <source>
        <dbReference type="Proteomes" id="UP000694843"/>
    </source>
</evidence>
<evidence type="ECO:0000256" key="4">
    <source>
        <dbReference type="ARBA" id="ARBA00022723"/>
    </source>
</evidence>
<accession>A0A6A0H461</accession>
<dbReference type="SMART" id="SM01117">
    <property type="entry name" value="Cyt-b5"/>
    <property type="match status" value="1"/>
</dbReference>